<evidence type="ECO:0000313" key="2">
    <source>
        <dbReference type="EMBL" id="KAH3775086.1"/>
    </source>
</evidence>
<dbReference type="Proteomes" id="UP000828390">
    <property type="component" value="Unassembled WGS sequence"/>
</dbReference>
<name>A0A9D4IGY6_DREPO</name>
<dbReference type="AlphaFoldDB" id="A0A9D4IGY6"/>
<accession>A0A9D4IGY6</accession>
<comment type="caution">
    <text evidence="2">The sequence shown here is derived from an EMBL/GenBank/DDBJ whole genome shotgun (WGS) entry which is preliminary data.</text>
</comment>
<proteinExistence type="predicted"/>
<dbReference type="InterPro" id="IPR000182">
    <property type="entry name" value="GNAT_dom"/>
</dbReference>
<dbReference type="PROSITE" id="PS51186">
    <property type="entry name" value="GNAT"/>
    <property type="match status" value="1"/>
</dbReference>
<feature type="domain" description="N-acetyltransferase" evidence="1">
    <location>
        <begin position="5"/>
        <end position="142"/>
    </location>
</feature>
<dbReference type="SUPFAM" id="SSF55729">
    <property type="entry name" value="Acyl-CoA N-acyltransferases (Nat)"/>
    <property type="match status" value="1"/>
</dbReference>
<dbReference type="CDD" id="cd04301">
    <property type="entry name" value="NAT_SF"/>
    <property type="match status" value="1"/>
</dbReference>
<keyword evidence="3" id="KW-1185">Reference proteome</keyword>
<dbReference type="InterPro" id="IPR016181">
    <property type="entry name" value="Acyl_CoA_acyltransferase"/>
</dbReference>
<sequence length="287" mass="32583">MDCSVTVRPARDGDEKLMLEFWASVDGDISLCDHKANMVLDPNYLMVAVDKNDEPVGYGGLTQATSDIFYLGNFIVREDLRGKGIGKLIWQALLGRAGDRNIALDAVTYMEDWYAKNGFKFRSSKVGFFKVCVNEEMKKNVPSEYTCRDLTDDIWPMVIKYDGKIYPTLDRERILRAWFGVDGTRAVVALHGNKVVGYGSIHEQTKQKYGVRNVLADNGSVVEVILRELFKDLPESTVVRFIKMEDKPLPKYLEHSIAGSFTSLRMYNKYPVEGIVDKMWLTSAHIL</sequence>
<dbReference type="PANTHER" id="PTHR47237">
    <property type="entry name" value="SLL0310 PROTEIN"/>
    <property type="match status" value="1"/>
</dbReference>
<evidence type="ECO:0000259" key="1">
    <source>
        <dbReference type="PROSITE" id="PS51186"/>
    </source>
</evidence>
<reference evidence="2" key="1">
    <citation type="journal article" date="2019" name="bioRxiv">
        <title>The Genome of the Zebra Mussel, Dreissena polymorpha: A Resource for Invasive Species Research.</title>
        <authorList>
            <person name="McCartney M.A."/>
            <person name="Auch B."/>
            <person name="Kono T."/>
            <person name="Mallez S."/>
            <person name="Zhang Y."/>
            <person name="Obille A."/>
            <person name="Becker A."/>
            <person name="Abrahante J.E."/>
            <person name="Garbe J."/>
            <person name="Badalamenti J.P."/>
            <person name="Herman A."/>
            <person name="Mangelson H."/>
            <person name="Liachko I."/>
            <person name="Sullivan S."/>
            <person name="Sone E.D."/>
            <person name="Koren S."/>
            <person name="Silverstein K.A.T."/>
            <person name="Beckman K.B."/>
            <person name="Gohl D.M."/>
        </authorList>
    </citation>
    <scope>NUCLEOTIDE SEQUENCE</scope>
    <source>
        <strain evidence="2">Duluth1</strain>
        <tissue evidence="2">Whole animal</tissue>
    </source>
</reference>
<dbReference type="InterPro" id="IPR052729">
    <property type="entry name" value="Acyl/Acetyltrans_Enzymes"/>
</dbReference>
<dbReference type="GO" id="GO:0016747">
    <property type="term" value="F:acyltransferase activity, transferring groups other than amino-acyl groups"/>
    <property type="evidence" value="ECO:0007669"/>
    <property type="project" value="InterPro"/>
</dbReference>
<organism evidence="2 3">
    <name type="scientific">Dreissena polymorpha</name>
    <name type="common">Zebra mussel</name>
    <name type="synonym">Mytilus polymorpha</name>
    <dbReference type="NCBI Taxonomy" id="45954"/>
    <lineage>
        <taxon>Eukaryota</taxon>
        <taxon>Metazoa</taxon>
        <taxon>Spiralia</taxon>
        <taxon>Lophotrochozoa</taxon>
        <taxon>Mollusca</taxon>
        <taxon>Bivalvia</taxon>
        <taxon>Autobranchia</taxon>
        <taxon>Heteroconchia</taxon>
        <taxon>Euheterodonta</taxon>
        <taxon>Imparidentia</taxon>
        <taxon>Neoheterodontei</taxon>
        <taxon>Myida</taxon>
        <taxon>Dreissenoidea</taxon>
        <taxon>Dreissenidae</taxon>
        <taxon>Dreissena</taxon>
    </lineage>
</organism>
<dbReference type="Pfam" id="PF13673">
    <property type="entry name" value="Acetyltransf_10"/>
    <property type="match status" value="1"/>
</dbReference>
<dbReference type="Gene3D" id="3.40.630.90">
    <property type="match status" value="1"/>
</dbReference>
<evidence type="ECO:0000313" key="3">
    <source>
        <dbReference type="Proteomes" id="UP000828390"/>
    </source>
</evidence>
<dbReference type="Gene3D" id="3.40.630.30">
    <property type="match status" value="1"/>
</dbReference>
<dbReference type="PANTHER" id="PTHR47237:SF1">
    <property type="entry name" value="SLL0310 PROTEIN"/>
    <property type="match status" value="1"/>
</dbReference>
<dbReference type="EMBL" id="JAIWYP010000009">
    <property type="protein sequence ID" value="KAH3775086.1"/>
    <property type="molecule type" value="Genomic_DNA"/>
</dbReference>
<protein>
    <recommendedName>
        <fullName evidence="1">N-acetyltransferase domain-containing protein</fullName>
    </recommendedName>
</protein>
<gene>
    <name evidence="2" type="ORF">DPMN_176482</name>
</gene>
<reference evidence="2" key="2">
    <citation type="submission" date="2020-11" db="EMBL/GenBank/DDBJ databases">
        <authorList>
            <person name="McCartney M.A."/>
            <person name="Auch B."/>
            <person name="Kono T."/>
            <person name="Mallez S."/>
            <person name="Becker A."/>
            <person name="Gohl D.M."/>
            <person name="Silverstein K.A.T."/>
            <person name="Koren S."/>
            <person name="Bechman K.B."/>
            <person name="Herman A."/>
            <person name="Abrahante J.E."/>
            <person name="Garbe J."/>
        </authorList>
    </citation>
    <scope>NUCLEOTIDE SEQUENCE</scope>
    <source>
        <strain evidence="2">Duluth1</strain>
        <tissue evidence="2">Whole animal</tissue>
    </source>
</reference>
<dbReference type="OrthoDB" id="6421289at2759"/>